<name>A0A6N2BTD2_SOLCI</name>
<feature type="compositionally biased region" description="Acidic residues" evidence="1">
    <location>
        <begin position="236"/>
        <end position="281"/>
    </location>
</feature>
<dbReference type="AlphaFoldDB" id="A0A6N2BTD2"/>
<comment type="caution">
    <text evidence="3">The sequence shown here is derived from an EMBL/GenBank/DDBJ whole genome shotgun (WGS) entry which is preliminary data.</text>
</comment>
<organism evidence="3">
    <name type="scientific">Solanum chilense</name>
    <name type="common">Tomato</name>
    <name type="synonym">Lycopersicon chilense</name>
    <dbReference type="NCBI Taxonomy" id="4083"/>
    <lineage>
        <taxon>Eukaryota</taxon>
        <taxon>Viridiplantae</taxon>
        <taxon>Streptophyta</taxon>
        <taxon>Embryophyta</taxon>
        <taxon>Tracheophyta</taxon>
        <taxon>Spermatophyta</taxon>
        <taxon>Magnoliopsida</taxon>
        <taxon>eudicotyledons</taxon>
        <taxon>Gunneridae</taxon>
        <taxon>Pentapetalae</taxon>
        <taxon>asterids</taxon>
        <taxon>lamiids</taxon>
        <taxon>Solanales</taxon>
        <taxon>Solanaceae</taxon>
        <taxon>Solanoideae</taxon>
        <taxon>Solaneae</taxon>
        <taxon>Solanum</taxon>
        <taxon>Solanum subgen. Lycopersicon</taxon>
    </lineage>
</organism>
<evidence type="ECO:0000313" key="3">
    <source>
        <dbReference type="EMBL" id="TMW96870.1"/>
    </source>
</evidence>
<feature type="non-terminal residue" evidence="3">
    <location>
        <position position="281"/>
    </location>
</feature>
<accession>A0A6N2BTD2</accession>
<dbReference type="PANTHER" id="PTHR48258">
    <property type="entry name" value="DUF4218 DOMAIN-CONTAINING PROTEIN-RELATED"/>
    <property type="match status" value="1"/>
</dbReference>
<sequence length="281" mass="33373">MDKNRDHCQNVPQWFETRAFEEDVPDLIKQFSRGLNLFAKRYAGYLINLCIFHISQHDARCKTKNSGVKLVASTTSFEGYKNSITENLSYYGRIVDTVELHYYCYFKIVLFNCDWYKVEKDNYGLTYVYFNKRCSQEEPFVLASQVHQCFYEQDPYDQDTHYVVKTVMRDLFKMTDEFKFNLPQNYENELSEHLTGPSILEDVGEVPLVRTDVPETAIHVPSKEFDTKQHEVEYEKEFEDESEEVFVDKFEEEFEDGCENDSEDDSKDDSENEYKDDFEDD</sequence>
<proteinExistence type="predicted"/>
<evidence type="ECO:0000259" key="2">
    <source>
        <dbReference type="Pfam" id="PF13952"/>
    </source>
</evidence>
<reference evidence="3" key="1">
    <citation type="submission" date="2019-05" db="EMBL/GenBank/DDBJ databases">
        <title>The de novo reference genome and transcriptome assemblies of the wild tomato species Solanum chilense.</title>
        <authorList>
            <person name="Stam R."/>
            <person name="Nosenko T."/>
            <person name="Hoerger A.C."/>
            <person name="Stephan W."/>
            <person name="Seidel M.A."/>
            <person name="Kuhn J.M.M."/>
            <person name="Haberer G."/>
            <person name="Tellier A."/>
        </authorList>
    </citation>
    <scope>NUCLEOTIDE SEQUENCE</scope>
    <source>
        <tissue evidence="3">Mature leaves</tissue>
    </source>
</reference>
<feature type="region of interest" description="Disordered" evidence="1">
    <location>
        <begin position="234"/>
        <end position="281"/>
    </location>
</feature>
<feature type="domain" description="DUF4216" evidence="2">
    <location>
        <begin position="99"/>
        <end position="161"/>
    </location>
</feature>
<dbReference type="EMBL" id="RXGB01001958">
    <property type="protein sequence ID" value="TMW96870.1"/>
    <property type="molecule type" value="Genomic_DNA"/>
</dbReference>
<dbReference type="Pfam" id="PF13952">
    <property type="entry name" value="DUF4216"/>
    <property type="match status" value="1"/>
</dbReference>
<dbReference type="InterPro" id="IPR025312">
    <property type="entry name" value="DUF4216"/>
</dbReference>
<gene>
    <name evidence="3" type="ORF">EJD97_006638</name>
</gene>
<evidence type="ECO:0000256" key="1">
    <source>
        <dbReference type="SAM" id="MobiDB-lite"/>
    </source>
</evidence>
<protein>
    <recommendedName>
        <fullName evidence="2">DUF4216 domain-containing protein</fullName>
    </recommendedName>
</protein>
<dbReference type="PANTHER" id="PTHR48258:SF8">
    <property type="entry name" value="DUF4216 DOMAIN-CONTAINING PROTEIN"/>
    <property type="match status" value="1"/>
</dbReference>